<dbReference type="AlphaFoldDB" id="A0A4R4BBV1"/>
<name>A0A4R4BBV1_BACTU</name>
<protein>
    <submittedName>
        <fullName evidence="1">Uncharacterized protein</fullName>
    </submittedName>
</protein>
<accession>A0A4R4BBV1</accession>
<evidence type="ECO:0000313" key="2">
    <source>
        <dbReference type="Proteomes" id="UP000295285"/>
    </source>
</evidence>
<proteinExistence type="predicted"/>
<dbReference type="EMBL" id="SMDG01000012">
    <property type="protein sequence ID" value="TCW53163.1"/>
    <property type="molecule type" value="Genomic_DNA"/>
</dbReference>
<organism evidence="1 2">
    <name type="scientific">Bacillus thuringiensis</name>
    <dbReference type="NCBI Taxonomy" id="1428"/>
    <lineage>
        <taxon>Bacteria</taxon>
        <taxon>Bacillati</taxon>
        <taxon>Bacillota</taxon>
        <taxon>Bacilli</taxon>
        <taxon>Bacillales</taxon>
        <taxon>Bacillaceae</taxon>
        <taxon>Bacillus</taxon>
        <taxon>Bacillus cereus group</taxon>
    </lineage>
</organism>
<comment type="caution">
    <text evidence="1">The sequence shown here is derived from an EMBL/GenBank/DDBJ whole genome shotgun (WGS) entry which is preliminary data.</text>
</comment>
<sequence length="29" mass="3323">MKISISLTVALQILSILKKIRQSLIVWNL</sequence>
<dbReference type="Proteomes" id="UP000295285">
    <property type="component" value="Unassembled WGS sequence"/>
</dbReference>
<reference evidence="1 2" key="1">
    <citation type="submission" date="2019-03" db="EMBL/GenBank/DDBJ databases">
        <title>Above-ground endophytic microbial communities from plants in different locations in the United States.</title>
        <authorList>
            <person name="Frank C."/>
        </authorList>
    </citation>
    <scope>NUCLEOTIDE SEQUENCE [LARGE SCALE GENOMIC DNA]</scope>
    <source>
        <strain evidence="1 2">LP_2_YM</strain>
    </source>
</reference>
<gene>
    <name evidence="1" type="ORF">EC910_112112</name>
</gene>
<evidence type="ECO:0000313" key="1">
    <source>
        <dbReference type="EMBL" id="TCW53163.1"/>
    </source>
</evidence>